<dbReference type="EMBL" id="CP042437">
    <property type="protein sequence ID" value="QEC74700.1"/>
    <property type="molecule type" value="Genomic_DNA"/>
</dbReference>
<protein>
    <submittedName>
        <fullName evidence="1">Uncharacterized protein</fullName>
    </submittedName>
</protein>
<keyword evidence="2" id="KW-1185">Reference proteome</keyword>
<reference evidence="1 2" key="1">
    <citation type="journal article" date="2013" name="J. Microbiol.">
        <title>Mucilaginibacter ginsenosidivorax sp. nov., with ginsenoside converting activity isolated from sediment.</title>
        <authorList>
            <person name="Kim J.K."/>
            <person name="Choi T.E."/>
            <person name="Liu Q.M."/>
            <person name="Park H.Y."/>
            <person name="Yi T.H."/>
            <person name="Yoon M.H."/>
            <person name="Kim S.C."/>
            <person name="Im W.T."/>
        </authorList>
    </citation>
    <scope>NUCLEOTIDE SEQUENCE [LARGE SCALE GENOMIC DNA]</scope>
    <source>
        <strain evidence="1 2">KHI28</strain>
    </source>
</reference>
<dbReference type="RefSeq" id="WP_147051859.1">
    <property type="nucleotide sequence ID" value="NZ_CP042437.1"/>
</dbReference>
<dbReference type="Proteomes" id="UP000321362">
    <property type="component" value="Chromosome"/>
</dbReference>
<organism evidence="1 2">
    <name type="scientific">Mucilaginibacter ginsenosidivorax</name>
    <dbReference type="NCBI Taxonomy" id="862126"/>
    <lineage>
        <taxon>Bacteria</taxon>
        <taxon>Pseudomonadati</taxon>
        <taxon>Bacteroidota</taxon>
        <taxon>Sphingobacteriia</taxon>
        <taxon>Sphingobacteriales</taxon>
        <taxon>Sphingobacteriaceae</taxon>
        <taxon>Mucilaginibacter</taxon>
    </lineage>
</organism>
<gene>
    <name evidence="1" type="ORF">FSB76_01580</name>
</gene>
<evidence type="ECO:0000313" key="2">
    <source>
        <dbReference type="Proteomes" id="UP000321362"/>
    </source>
</evidence>
<dbReference type="KEGG" id="mgk:FSB76_01580"/>
<accession>A0A5B8VTD5</accession>
<sequence>MSKVEHFRSLLFAALVCLLIWDGLLWITDPVHCLPAGHKQLLLTGTLLWFILVLSGKNRDDDWAGEC</sequence>
<evidence type="ECO:0000313" key="1">
    <source>
        <dbReference type="EMBL" id="QEC74700.1"/>
    </source>
</evidence>
<name>A0A5B8VTD5_9SPHI</name>
<proteinExistence type="predicted"/>
<dbReference type="AlphaFoldDB" id="A0A5B8VTD5"/>